<evidence type="ECO:0000313" key="2">
    <source>
        <dbReference type="EMBL" id="TGO39826.1"/>
    </source>
</evidence>
<feature type="compositionally biased region" description="Polar residues" evidence="1">
    <location>
        <begin position="8"/>
        <end position="21"/>
    </location>
</feature>
<reference evidence="2 3" key="1">
    <citation type="submission" date="2017-12" db="EMBL/GenBank/DDBJ databases">
        <title>Comparative genomics of Botrytis spp.</title>
        <authorList>
            <person name="Valero-Jimenez C.A."/>
            <person name="Tapia P."/>
            <person name="Veloso J."/>
            <person name="Silva-Moreno E."/>
            <person name="Staats M."/>
            <person name="Valdes J.H."/>
            <person name="Van Kan J.A.L."/>
        </authorList>
    </citation>
    <scope>NUCLEOTIDE SEQUENCE [LARGE SCALE GENOMIC DNA]</scope>
    <source>
        <strain evidence="2 3">Bh0001</strain>
    </source>
</reference>
<evidence type="ECO:0000313" key="3">
    <source>
        <dbReference type="Proteomes" id="UP000297814"/>
    </source>
</evidence>
<dbReference type="AlphaFoldDB" id="A0A4Z1GSE9"/>
<evidence type="ECO:0000256" key="1">
    <source>
        <dbReference type="SAM" id="MobiDB-lite"/>
    </source>
</evidence>
<dbReference type="Proteomes" id="UP000297814">
    <property type="component" value="Unassembled WGS sequence"/>
</dbReference>
<organism evidence="2 3">
    <name type="scientific">Botrytis hyacinthi</name>
    <dbReference type="NCBI Taxonomy" id="278943"/>
    <lineage>
        <taxon>Eukaryota</taxon>
        <taxon>Fungi</taxon>
        <taxon>Dikarya</taxon>
        <taxon>Ascomycota</taxon>
        <taxon>Pezizomycotina</taxon>
        <taxon>Leotiomycetes</taxon>
        <taxon>Helotiales</taxon>
        <taxon>Sclerotiniaceae</taxon>
        <taxon>Botrytis</taxon>
    </lineage>
</organism>
<comment type="caution">
    <text evidence="2">The sequence shown here is derived from an EMBL/GenBank/DDBJ whole genome shotgun (WGS) entry which is preliminary data.</text>
</comment>
<gene>
    <name evidence="2" type="ORF">BHYA_0047g00300</name>
</gene>
<keyword evidence="3" id="KW-1185">Reference proteome</keyword>
<sequence>MIGGKGVNTKNQSRVSPAQVSRHSKGKELNQRSRKLDKKAPLFSFRYVVIKHGPHCGNYNPRLAAPDARTRCGTGRSKVFFRPDFVIGRSG</sequence>
<proteinExistence type="predicted"/>
<name>A0A4Z1GSE9_9HELO</name>
<accession>A0A4Z1GSE9</accession>
<protein>
    <submittedName>
        <fullName evidence="2">Uncharacterized protein</fullName>
    </submittedName>
</protein>
<feature type="region of interest" description="Disordered" evidence="1">
    <location>
        <begin position="1"/>
        <end position="35"/>
    </location>
</feature>
<dbReference type="EMBL" id="PQXK01000047">
    <property type="protein sequence ID" value="TGO39826.1"/>
    <property type="molecule type" value="Genomic_DNA"/>
</dbReference>